<dbReference type="Proteomes" id="UP000250235">
    <property type="component" value="Unassembled WGS sequence"/>
</dbReference>
<proteinExistence type="predicted"/>
<accession>A0A2Z7CJF9</accession>
<dbReference type="AlphaFoldDB" id="A0A2Z7CJF9"/>
<name>A0A2Z7CJF9_9LAMI</name>
<evidence type="ECO:0000313" key="1">
    <source>
        <dbReference type="EMBL" id="KZV44809.1"/>
    </source>
</evidence>
<evidence type="ECO:0000313" key="2">
    <source>
        <dbReference type="Proteomes" id="UP000250235"/>
    </source>
</evidence>
<dbReference type="EMBL" id="KQ996494">
    <property type="protein sequence ID" value="KZV44809.1"/>
    <property type="molecule type" value="Genomic_DNA"/>
</dbReference>
<sequence length="246" mass="27638">MDDVSVAGLRDLVVKSGSRFDDVSVAGMRCVDDISTVVLRATSVVTRLAYVSRLLHGILVRCRLVSARGEICFVPDFIVFEAFVVEADARIQESIRNRHVLITVTNKESAAGVSYASAGLCTCWLSRYTCWFVMYRLVDDDIDVTSSFCLINTNQSRSVCGDWFQLVVASAEWQESDIRTATEEDQQQLRNLFTLVVASAEWQESDIRTATEEDQQQLRNLFTVIHFRSGGSLSCLNTQHDTWNSN</sequence>
<organism evidence="1 2">
    <name type="scientific">Dorcoceras hygrometricum</name>
    <dbReference type="NCBI Taxonomy" id="472368"/>
    <lineage>
        <taxon>Eukaryota</taxon>
        <taxon>Viridiplantae</taxon>
        <taxon>Streptophyta</taxon>
        <taxon>Embryophyta</taxon>
        <taxon>Tracheophyta</taxon>
        <taxon>Spermatophyta</taxon>
        <taxon>Magnoliopsida</taxon>
        <taxon>eudicotyledons</taxon>
        <taxon>Gunneridae</taxon>
        <taxon>Pentapetalae</taxon>
        <taxon>asterids</taxon>
        <taxon>lamiids</taxon>
        <taxon>Lamiales</taxon>
        <taxon>Gesneriaceae</taxon>
        <taxon>Didymocarpoideae</taxon>
        <taxon>Trichosporeae</taxon>
        <taxon>Loxocarpinae</taxon>
        <taxon>Dorcoceras</taxon>
    </lineage>
</organism>
<gene>
    <name evidence="1" type="ORF">F511_09852</name>
</gene>
<keyword evidence="2" id="KW-1185">Reference proteome</keyword>
<protein>
    <submittedName>
        <fullName evidence="1">Uncharacterized protein</fullName>
    </submittedName>
</protein>
<reference evidence="1 2" key="1">
    <citation type="journal article" date="2015" name="Proc. Natl. Acad. Sci. U.S.A.">
        <title>The resurrection genome of Boea hygrometrica: A blueprint for survival of dehydration.</title>
        <authorList>
            <person name="Xiao L."/>
            <person name="Yang G."/>
            <person name="Zhang L."/>
            <person name="Yang X."/>
            <person name="Zhao S."/>
            <person name="Ji Z."/>
            <person name="Zhou Q."/>
            <person name="Hu M."/>
            <person name="Wang Y."/>
            <person name="Chen M."/>
            <person name="Xu Y."/>
            <person name="Jin H."/>
            <person name="Xiao X."/>
            <person name="Hu G."/>
            <person name="Bao F."/>
            <person name="Hu Y."/>
            <person name="Wan P."/>
            <person name="Li L."/>
            <person name="Deng X."/>
            <person name="Kuang T."/>
            <person name="Xiang C."/>
            <person name="Zhu J.K."/>
            <person name="Oliver M.J."/>
            <person name="He Y."/>
        </authorList>
    </citation>
    <scope>NUCLEOTIDE SEQUENCE [LARGE SCALE GENOMIC DNA]</scope>
    <source>
        <strain evidence="2">cv. XS01</strain>
    </source>
</reference>